<keyword evidence="1" id="KW-0732">Signal</keyword>
<dbReference type="EMBL" id="CP095855">
    <property type="protein sequence ID" value="UPK70629.1"/>
    <property type="molecule type" value="Genomic_DNA"/>
</dbReference>
<evidence type="ECO:0000313" key="3">
    <source>
        <dbReference type="Proteomes" id="UP000830198"/>
    </source>
</evidence>
<accession>A0ABY4I5G9</accession>
<name>A0ABY4I5G9_CHIFI</name>
<evidence type="ECO:0008006" key="4">
    <source>
        <dbReference type="Google" id="ProtNLM"/>
    </source>
</evidence>
<feature type="signal peptide" evidence="1">
    <location>
        <begin position="1"/>
        <end position="24"/>
    </location>
</feature>
<evidence type="ECO:0000313" key="2">
    <source>
        <dbReference type="EMBL" id="UPK70629.1"/>
    </source>
</evidence>
<feature type="chain" id="PRO_5046564757" description="Secreted protein" evidence="1">
    <location>
        <begin position="25"/>
        <end position="97"/>
    </location>
</feature>
<sequence length="97" mass="9619">MQKLSIQKISLLGLVLMAASAVTAAVLPSHSKSDKVRLENGSLTNSTTAAVGGVIQQTCTPTAVIDEGACNDTAIGTASGTTLNGGTKSDNTTVGDA</sequence>
<keyword evidence="3" id="KW-1185">Reference proteome</keyword>
<dbReference type="RefSeq" id="WP_247812810.1">
    <property type="nucleotide sequence ID" value="NZ_CP095855.1"/>
</dbReference>
<dbReference type="Proteomes" id="UP000830198">
    <property type="component" value="Chromosome"/>
</dbReference>
<gene>
    <name evidence="2" type="ORF">MYF79_04870</name>
</gene>
<protein>
    <recommendedName>
        <fullName evidence="4">Secreted protein</fullName>
    </recommendedName>
</protein>
<organism evidence="2 3">
    <name type="scientific">Chitinophaga filiformis</name>
    <name type="common">Myxococcus filiformis</name>
    <name type="synonym">Flexibacter filiformis</name>
    <dbReference type="NCBI Taxonomy" id="104663"/>
    <lineage>
        <taxon>Bacteria</taxon>
        <taxon>Pseudomonadati</taxon>
        <taxon>Bacteroidota</taxon>
        <taxon>Chitinophagia</taxon>
        <taxon>Chitinophagales</taxon>
        <taxon>Chitinophagaceae</taxon>
        <taxon>Chitinophaga</taxon>
    </lineage>
</organism>
<reference evidence="2 3" key="1">
    <citation type="submission" date="2022-04" db="EMBL/GenBank/DDBJ databases">
        <title>The arsenic-methylating capacity of Chitinophaga filiformis YT5 during chitin decomposition.</title>
        <authorList>
            <person name="Chen G."/>
            <person name="Liang Y."/>
        </authorList>
    </citation>
    <scope>NUCLEOTIDE SEQUENCE [LARGE SCALE GENOMIC DNA]</scope>
    <source>
        <strain evidence="2 3">YT5</strain>
    </source>
</reference>
<evidence type="ECO:0000256" key="1">
    <source>
        <dbReference type="SAM" id="SignalP"/>
    </source>
</evidence>
<proteinExistence type="predicted"/>